<evidence type="ECO:0000313" key="3">
    <source>
        <dbReference type="Proteomes" id="UP001162834"/>
    </source>
</evidence>
<dbReference type="EMBL" id="CP087164">
    <property type="protein sequence ID" value="UGS34917.1"/>
    <property type="molecule type" value="Genomic_DNA"/>
</dbReference>
<feature type="signal peptide" evidence="1">
    <location>
        <begin position="1"/>
        <end position="27"/>
    </location>
</feature>
<reference evidence="2" key="1">
    <citation type="journal article" date="2022" name="Int. J. Syst. Evol. Microbiol.">
        <title>Pseudomonas aegrilactucae sp. nov. and Pseudomonas morbosilactucae sp. nov., pathogens causing bacterial rot of lettuce in Japan.</title>
        <authorList>
            <person name="Sawada H."/>
            <person name="Fujikawa T."/>
            <person name="Satou M."/>
        </authorList>
    </citation>
    <scope>NUCLEOTIDE SEQUENCE</scope>
    <source>
        <strain evidence="2">0166_1</strain>
    </source>
</reference>
<gene>
    <name evidence="2" type="ORF">DSM104329_01299</name>
</gene>
<sequence>MSRSRRAVALLSALAALAVAPAAVAGAADVPSGADQWSVANTSSVQTGVDYELHNRTGGQLGYDNRTFGVDLGWVGHSGGTFEFMRKAPPGVRDHRRGPIAEDEDVAIYNSKSRRYLIFKSRGETKAELDWSRTPTYEWQVQGQHGAGFALFNDRVDRFLVYQSKNYGINLGWLTGPPPVQSASVGLSAQAVTQGWVPYAGAFGAGTQGKLLSVQNANSTATLLFVRPNHSTTECGDPSATIPVSPGATMTRDQMKALYGAESPRLGVTFLACLITPTPQAISLTFLNLTYQLDG</sequence>
<protein>
    <submittedName>
        <fullName evidence="2">Uncharacterized protein</fullName>
    </submittedName>
</protein>
<evidence type="ECO:0000256" key="1">
    <source>
        <dbReference type="SAM" id="SignalP"/>
    </source>
</evidence>
<keyword evidence="1" id="KW-0732">Signal</keyword>
<feature type="chain" id="PRO_5039492128" evidence="1">
    <location>
        <begin position="28"/>
        <end position="295"/>
    </location>
</feature>
<dbReference type="Proteomes" id="UP001162834">
    <property type="component" value="Chromosome"/>
</dbReference>
<dbReference type="AlphaFoldDB" id="A0A9E7BZW1"/>
<keyword evidence="3" id="KW-1185">Reference proteome</keyword>
<accession>A0A9E7BZW1</accession>
<dbReference type="KEGG" id="sbae:DSM104329_01299"/>
<evidence type="ECO:0000313" key="2">
    <source>
        <dbReference type="EMBL" id="UGS34917.1"/>
    </source>
</evidence>
<name>A0A9E7BZW1_9ACTN</name>
<proteinExistence type="predicted"/>
<organism evidence="2 3">
    <name type="scientific">Capillimicrobium parvum</name>
    <dbReference type="NCBI Taxonomy" id="2884022"/>
    <lineage>
        <taxon>Bacteria</taxon>
        <taxon>Bacillati</taxon>
        <taxon>Actinomycetota</taxon>
        <taxon>Thermoleophilia</taxon>
        <taxon>Solirubrobacterales</taxon>
        <taxon>Capillimicrobiaceae</taxon>
        <taxon>Capillimicrobium</taxon>
    </lineage>
</organism>